<reference evidence="2 3" key="1">
    <citation type="submission" date="2018-09" db="EMBL/GenBank/DDBJ databases">
        <title>Mesorhizobium carmichaelinearum sp. nov. isolated from Carmichaelinea spp. root nodules in New Zealand.</title>
        <authorList>
            <person name="De Meyer S.E."/>
        </authorList>
    </citation>
    <scope>NUCLEOTIDE SEQUENCE [LARGE SCALE GENOMIC DNA]</scope>
    <source>
        <strain evidence="2 3">ICMP19557</strain>
    </source>
</reference>
<organism evidence="2 3">
    <name type="scientific">Mesorhizobium waimense</name>
    <dbReference type="NCBI Taxonomy" id="1300307"/>
    <lineage>
        <taxon>Bacteria</taxon>
        <taxon>Pseudomonadati</taxon>
        <taxon>Pseudomonadota</taxon>
        <taxon>Alphaproteobacteria</taxon>
        <taxon>Hyphomicrobiales</taxon>
        <taxon>Phyllobacteriaceae</taxon>
        <taxon>Mesorhizobium</taxon>
    </lineage>
</organism>
<keyword evidence="3" id="KW-1185">Reference proteome</keyword>
<protein>
    <submittedName>
        <fullName evidence="2">Uncharacterized protein</fullName>
    </submittedName>
</protein>
<evidence type="ECO:0000256" key="1">
    <source>
        <dbReference type="SAM" id="Phobius"/>
    </source>
</evidence>
<name>A0A3A5KXG0_9HYPH</name>
<gene>
    <name evidence="2" type="ORF">D3227_14190</name>
</gene>
<proteinExistence type="predicted"/>
<keyword evidence="1" id="KW-1133">Transmembrane helix</keyword>
<sequence length="120" mass="13119">MKRLSSILRSMVIGGLVVSGVAKVLILLSASPVPDPASGRTEPSLFAPKISTDWDYITPGQTWLLIVLTGTVLICFIAWPVAAWMERRVDASDTRSHPDAPAVGTVRQIPPRRMFSRHGR</sequence>
<feature type="transmembrane region" description="Helical" evidence="1">
    <location>
        <begin position="12"/>
        <end position="30"/>
    </location>
</feature>
<accession>A0A3A5KXG0</accession>
<dbReference type="AlphaFoldDB" id="A0A3A5KXG0"/>
<dbReference type="EMBL" id="QZWZ01000009">
    <property type="protein sequence ID" value="RJT39341.1"/>
    <property type="molecule type" value="Genomic_DNA"/>
</dbReference>
<dbReference type="Proteomes" id="UP000272706">
    <property type="component" value="Unassembled WGS sequence"/>
</dbReference>
<comment type="caution">
    <text evidence="2">The sequence shown here is derived from an EMBL/GenBank/DDBJ whole genome shotgun (WGS) entry which is preliminary data.</text>
</comment>
<evidence type="ECO:0000313" key="3">
    <source>
        <dbReference type="Proteomes" id="UP000272706"/>
    </source>
</evidence>
<keyword evidence="1" id="KW-0472">Membrane</keyword>
<keyword evidence="1" id="KW-0812">Transmembrane</keyword>
<dbReference type="OrthoDB" id="9810311at2"/>
<evidence type="ECO:0000313" key="2">
    <source>
        <dbReference type="EMBL" id="RJT39341.1"/>
    </source>
</evidence>
<dbReference type="RefSeq" id="WP_120014724.1">
    <property type="nucleotide sequence ID" value="NZ_QZWZ01000009.1"/>
</dbReference>
<feature type="transmembrane region" description="Helical" evidence="1">
    <location>
        <begin position="63"/>
        <end position="85"/>
    </location>
</feature>